<evidence type="ECO:0000256" key="4">
    <source>
        <dbReference type="PROSITE-ProRule" id="PRU00236"/>
    </source>
</evidence>
<dbReference type="EC" id="2.3.1.286" evidence="1"/>
<gene>
    <name evidence="6" type="ORF">D7V20_05455</name>
</gene>
<name>A0A3A8FEY3_9GAMM</name>
<dbReference type="InterPro" id="IPR003000">
    <property type="entry name" value="Sirtuin"/>
</dbReference>
<keyword evidence="7" id="KW-1185">Reference proteome</keyword>
<dbReference type="InterPro" id="IPR026590">
    <property type="entry name" value="Ssirtuin_cat_dom"/>
</dbReference>
<dbReference type="PANTHER" id="PTHR11085:SF4">
    <property type="entry name" value="NAD-DEPENDENT PROTEIN DEACYLASE"/>
    <property type="match status" value="1"/>
</dbReference>
<evidence type="ECO:0000256" key="3">
    <source>
        <dbReference type="ARBA" id="ARBA00023027"/>
    </source>
</evidence>
<dbReference type="InterPro" id="IPR026591">
    <property type="entry name" value="Sirtuin_cat_small_dom_sf"/>
</dbReference>
<protein>
    <recommendedName>
        <fullName evidence="1">protein acetyllysine N-acetyltransferase</fullName>
        <ecNumber evidence="1">2.3.1.286</ecNumber>
    </recommendedName>
</protein>
<comment type="caution">
    <text evidence="4">Lacks conserved residue(s) required for the propagation of feature annotation.</text>
</comment>
<reference evidence="6 7" key="1">
    <citation type="submission" date="2018-09" db="EMBL/GenBank/DDBJ databases">
        <title>The draft genome of Acinetobacter spp. strains.</title>
        <authorList>
            <person name="Qin J."/>
            <person name="Feng Y."/>
            <person name="Zong Z."/>
        </authorList>
    </citation>
    <scope>NUCLEOTIDE SEQUENCE [LARGE SCALE GENOMIC DNA]</scope>
    <source>
        <strain evidence="6 7">WCHAc060115</strain>
    </source>
</reference>
<evidence type="ECO:0000256" key="2">
    <source>
        <dbReference type="ARBA" id="ARBA00022679"/>
    </source>
</evidence>
<accession>A0A3A8FEY3</accession>
<dbReference type="GO" id="GO:0017136">
    <property type="term" value="F:histone deacetylase activity, NAD-dependent"/>
    <property type="evidence" value="ECO:0007669"/>
    <property type="project" value="TreeGrafter"/>
</dbReference>
<dbReference type="GO" id="GO:0070403">
    <property type="term" value="F:NAD+ binding"/>
    <property type="evidence" value="ECO:0007669"/>
    <property type="project" value="InterPro"/>
</dbReference>
<keyword evidence="3" id="KW-0520">NAD</keyword>
<comment type="caution">
    <text evidence="6">The sequence shown here is derived from an EMBL/GenBank/DDBJ whole genome shotgun (WGS) entry which is preliminary data.</text>
</comment>
<evidence type="ECO:0000313" key="6">
    <source>
        <dbReference type="EMBL" id="RKG39293.1"/>
    </source>
</evidence>
<dbReference type="Gene3D" id="3.40.50.1220">
    <property type="entry name" value="TPP-binding domain"/>
    <property type="match status" value="1"/>
</dbReference>
<evidence type="ECO:0000259" key="5">
    <source>
        <dbReference type="PROSITE" id="PS50305"/>
    </source>
</evidence>
<dbReference type="Pfam" id="PF02146">
    <property type="entry name" value="SIR2"/>
    <property type="match status" value="1"/>
</dbReference>
<dbReference type="PROSITE" id="PS50305">
    <property type="entry name" value="SIRTUIN"/>
    <property type="match status" value="1"/>
</dbReference>
<dbReference type="SUPFAM" id="SSF52467">
    <property type="entry name" value="DHS-like NAD/FAD-binding domain"/>
    <property type="match status" value="1"/>
</dbReference>
<proteinExistence type="predicted"/>
<sequence length="275" mass="31462">MTILNTPQISKIKKVFSSADALLITAGAGMGIDSGLPDFRGNQGMWQAYPELGKQRIDFTSIANPAAFWNTPKLAWGFYGHRLQLYRKTTPHLGFQLLKKLSGSLQLPYFIFTSNVDGQFQKAGFDENLIYECHGSIHYLQCLESCESKIWTAYQIQPQIDQLRCEWRGELPQCPYCSGLARPNILMFDDYDWLSHRNHQQRQNLERWLKQYRRPIVIEIGAGTAIPTVRNFGERFAPSFIRINPREYDLATNQAISIPHNALPAIQAILDVLKI</sequence>
<dbReference type="Proteomes" id="UP000280405">
    <property type="component" value="Unassembled WGS sequence"/>
</dbReference>
<evidence type="ECO:0000313" key="7">
    <source>
        <dbReference type="Proteomes" id="UP000280405"/>
    </source>
</evidence>
<dbReference type="OrthoDB" id="9800582at2"/>
<dbReference type="Gene3D" id="3.30.1600.10">
    <property type="entry name" value="SIR2/SIRT2 'Small Domain"/>
    <property type="match status" value="1"/>
</dbReference>
<keyword evidence="2" id="KW-0808">Transferase</keyword>
<dbReference type="PANTHER" id="PTHR11085">
    <property type="entry name" value="NAD-DEPENDENT PROTEIN DEACYLASE SIRTUIN-5, MITOCHONDRIAL-RELATED"/>
    <property type="match status" value="1"/>
</dbReference>
<dbReference type="RefSeq" id="WP_120383309.1">
    <property type="nucleotide sequence ID" value="NZ_RAXT01000006.1"/>
</dbReference>
<dbReference type="CDD" id="cd00296">
    <property type="entry name" value="SIR2"/>
    <property type="match status" value="1"/>
</dbReference>
<dbReference type="AlphaFoldDB" id="A0A3A8FEY3"/>
<feature type="domain" description="Deacetylase sirtuin-type" evidence="5">
    <location>
        <begin position="2"/>
        <end position="275"/>
    </location>
</feature>
<dbReference type="InterPro" id="IPR029035">
    <property type="entry name" value="DHS-like_NAD/FAD-binding_dom"/>
</dbReference>
<organism evidence="6 7">
    <name type="scientific">Acinetobacter rongchengensis</name>
    <dbReference type="NCBI Taxonomy" id="2419601"/>
    <lineage>
        <taxon>Bacteria</taxon>
        <taxon>Pseudomonadati</taxon>
        <taxon>Pseudomonadota</taxon>
        <taxon>Gammaproteobacteria</taxon>
        <taxon>Moraxellales</taxon>
        <taxon>Moraxellaceae</taxon>
        <taxon>Acinetobacter</taxon>
    </lineage>
</organism>
<dbReference type="InterPro" id="IPR050134">
    <property type="entry name" value="NAD-dep_sirtuin_deacylases"/>
</dbReference>
<evidence type="ECO:0000256" key="1">
    <source>
        <dbReference type="ARBA" id="ARBA00012928"/>
    </source>
</evidence>
<dbReference type="EMBL" id="RAXT01000006">
    <property type="protein sequence ID" value="RKG39293.1"/>
    <property type="molecule type" value="Genomic_DNA"/>
</dbReference>